<evidence type="ECO:0000313" key="3">
    <source>
        <dbReference type="Proteomes" id="UP001596047"/>
    </source>
</evidence>
<dbReference type="CDD" id="cd00158">
    <property type="entry name" value="RHOD"/>
    <property type="match status" value="1"/>
</dbReference>
<dbReference type="Gene3D" id="3.40.250.10">
    <property type="entry name" value="Rhodanese-like domain"/>
    <property type="match status" value="1"/>
</dbReference>
<proteinExistence type="predicted"/>
<gene>
    <name evidence="2" type="ORF">ACFPYJ_17385</name>
</gene>
<name>A0ABW0W0S3_9BACL</name>
<evidence type="ECO:0000259" key="1">
    <source>
        <dbReference type="PROSITE" id="PS50206"/>
    </source>
</evidence>
<organism evidence="2 3">
    <name type="scientific">Paenibacillus solisilvae</name>
    <dbReference type="NCBI Taxonomy" id="2486751"/>
    <lineage>
        <taxon>Bacteria</taxon>
        <taxon>Bacillati</taxon>
        <taxon>Bacillota</taxon>
        <taxon>Bacilli</taxon>
        <taxon>Bacillales</taxon>
        <taxon>Paenibacillaceae</taxon>
        <taxon>Paenibacillus</taxon>
    </lineage>
</organism>
<keyword evidence="3" id="KW-1185">Reference proteome</keyword>
<dbReference type="RefSeq" id="WP_379189433.1">
    <property type="nucleotide sequence ID" value="NZ_JBHSOW010000063.1"/>
</dbReference>
<dbReference type="Pfam" id="PF00581">
    <property type="entry name" value="Rhodanese"/>
    <property type="match status" value="1"/>
</dbReference>
<dbReference type="SUPFAM" id="SSF52821">
    <property type="entry name" value="Rhodanese/Cell cycle control phosphatase"/>
    <property type="match status" value="1"/>
</dbReference>
<feature type="domain" description="Rhodanese" evidence="1">
    <location>
        <begin position="20"/>
        <end position="54"/>
    </location>
</feature>
<accession>A0ABW0W0S3</accession>
<dbReference type="InterPro" id="IPR036873">
    <property type="entry name" value="Rhodanese-like_dom_sf"/>
</dbReference>
<dbReference type="Proteomes" id="UP001596047">
    <property type="component" value="Unassembled WGS sequence"/>
</dbReference>
<dbReference type="EMBL" id="JBHSOW010000063">
    <property type="protein sequence ID" value="MFC5650852.1"/>
    <property type="molecule type" value="Genomic_DNA"/>
</dbReference>
<evidence type="ECO:0000313" key="2">
    <source>
        <dbReference type="EMBL" id="MFC5650852.1"/>
    </source>
</evidence>
<dbReference type="PROSITE" id="PS50206">
    <property type="entry name" value="RHODANESE_3"/>
    <property type="match status" value="1"/>
</dbReference>
<protein>
    <submittedName>
        <fullName evidence="2">Rhodanese-like domain-containing protein</fullName>
    </submittedName>
</protein>
<comment type="caution">
    <text evidence="2">The sequence shown here is derived from an EMBL/GenBank/DDBJ whole genome shotgun (WGS) entry which is preliminary data.</text>
</comment>
<sequence length="81" mass="9504">MERWTNTEPEHFLKQVKAGELTKAQIIDVREQEEWDYYHIETSTLIPLQTIPNRLDEFQSNGLPIYIFAHTACEAWQPAAT</sequence>
<reference evidence="3" key="1">
    <citation type="journal article" date="2019" name="Int. J. Syst. Evol. Microbiol.">
        <title>The Global Catalogue of Microorganisms (GCM) 10K type strain sequencing project: providing services to taxonomists for standard genome sequencing and annotation.</title>
        <authorList>
            <consortium name="The Broad Institute Genomics Platform"/>
            <consortium name="The Broad Institute Genome Sequencing Center for Infectious Disease"/>
            <person name="Wu L."/>
            <person name="Ma J."/>
        </authorList>
    </citation>
    <scope>NUCLEOTIDE SEQUENCE [LARGE SCALE GENOMIC DNA]</scope>
    <source>
        <strain evidence="3">CGMCC 1.3240</strain>
    </source>
</reference>
<dbReference type="InterPro" id="IPR001763">
    <property type="entry name" value="Rhodanese-like_dom"/>
</dbReference>